<evidence type="ECO:0000259" key="2">
    <source>
        <dbReference type="Pfam" id="PF13568"/>
    </source>
</evidence>
<dbReference type="SUPFAM" id="SSF56925">
    <property type="entry name" value="OMPA-like"/>
    <property type="match status" value="1"/>
</dbReference>
<keyword evidence="4" id="KW-1185">Reference proteome</keyword>
<accession>A0A9X2ZK78</accession>
<comment type="caution">
    <text evidence="3">The sequence shown here is derived from an EMBL/GenBank/DDBJ whole genome shotgun (WGS) entry which is preliminary data.</text>
</comment>
<dbReference type="EMBL" id="JAOZEW010000031">
    <property type="protein sequence ID" value="MCV9930276.1"/>
    <property type="molecule type" value="Genomic_DNA"/>
</dbReference>
<protein>
    <submittedName>
        <fullName evidence="3">PorT family protein</fullName>
    </submittedName>
</protein>
<dbReference type="Pfam" id="PF13568">
    <property type="entry name" value="OMP_b-brl_2"/>
    <property type="match status" value="1"/>
</dbReference>
<evidence type="ECO:0000313" key="4">
    <source>
        <dbReference type="Proteomes" id="UP001151079"/>
    </source>
</evidence>
<dbReference type="Proteomes" id="UP001151079">
    <property type="component" value="Unassembled WGS sequence"/>
</dbReference>
<dbReference type="InterPro" id="IPR011250">
    <property type="entry name" value="OMP/PagP_B-barrel"/>
</dbReference>
<sequence length="192" mass="21042">MKKLFLLCIILISTTSAFSQSFFDRLHFGLKAGANYSDFNNANFETEGLVGFHAGAIVAFDINKSFSIQEEFLFSTQGAKLKGALSNEKDLKLSYISVPIVLKYKTKFGLYIEAGPQFGILASENFKAITSDKFGEKIDAGVVGGIGYQLPNGLGIGARYYMGLTDVSKIKSTTINTDFQNNTAQVSLFYIF</sequence>
<dbReference type="RefSeq" id="WP_264208352.1">
    <property type="nucleotide sequence ID" value="NZ_JAOZEW010000031.1"/>
</dbReference>
<feature type="domain" description="Outer membrane protein beta-barrel" evidence="2">
    <location>
        <begin position="18"/>
        <end position="167"/>
    </location>
</feature>
<dbReference type="AlphaFoldDB" id="A0A9X2ZK78"/>
<evidence type="ECO:0000256" key="1">
    <source>
        <dbReference type="SAM" id="SignalP"/>
    </source>
</evidence>
<reference evidence="3" key="1">
    <citation type="submission" date="2022-10" db="EMBL/GenBank/DDBJ databases">
        <title>Two novel species of Flavobacterium.</title>
        <authorList>
            <person name="Liu Q."/>
            <person name="Xin Y.-H."/>
        </authorList>
    </citation>
    <scope>NUCLEOTIDE SEQUENCE</scope>
    <source>
        <strain evidence="3">LS1R49</strain>
    </source>
</reference>
<gene>
    <name evidence="3" type="ORF">OIU83_21640</name>
</gene>
<keyword evidence="1" id="KW-0732">Signal</keyword>
<evidence type="ECO:0000313" key="3">
    <source>
        <dbReference type="EMBL" id="MCV9930276.1"/>
    </source>
</evidence>
<organism evidence="3 4">
    <name type="scientific">Flavobacterium shii</name>
    <dbReference type="NCBI Taxonomy" id="2987687"/>
    <lineage>
        <taxon>Bacteria</taxon>
        <taxon>Pseudomonadati</taxon>
        <taxon>Bacteroidota</taxon>
        <taxon>Flavobacteriia</taxon>
        <taxon>Flavobacteriales</taxon>
        <taxon>Flavobacteriaceae</taxon>
        <taxon>Flavobacterium</taxon>
    </lineage>
</organism>
<feature type="signal peptide" evidence="1">
    <location>
        <begin position="1"/>
        <end position="19"/>
    </location>
</feature>
<feature type="chain" id="PRO_5040775104" evidence="1">
    <location>
        <begin position="20"/>
        <end position="192"/>
    </location>
</feature>
<name>A0A9X2ZK78_9FLAO</name>
<proteinExistence type="predicted"/>
<dbReference type="InterPro" id="IPR025665">
    <property type="entry name" value="Beta-barrel_OMP_2"/>
</dbReference>